<dbReference type="GO" id="GO:0006508">
    <property type="term" value="P:proteolysis"/>
    <property type="evidence" value="ECO:0007669"/>
    <property type="project" value="InterPro"/>
</dbReference>
<keyword evidence="4" id="KW-0645">Protease</keyword>
<dbReference type="Proteomes" id="UP000824190">
    <property type="component" value="Unassembled WGS sequence"/>
</dbReference>
<organism evidence="4 5">
    <name type="scientific">Candidatus Corynebacterium avicola</name>
    <dbReference type="NCBI Taxonomy" id="2838527"/>
    <lineage>
        <taxon>Bacteria</taxon>
        <taxon>Bacillati</taxon>
        <taxon>Actinomycetota</taxon>
        <taxon>Actinomycetes</taxon>
        <taxon>Mycobacteriales</taxon>
        <taxon>Corynebacteriaceae</taxon>
        <taxon>Corynebacterium</taxon>
    </lineage>
</organism>
<dbReference type="GO" id="GO:0000270">
    <property type="term" value="P:peptidoglycan metabolic process"/>
    <property type="evidence" value="ECO:0007669"/>
    <property type="project" value="TreeGrafter"/>
</dbReference>
<feature type="transmembrane region" description="Helical" evidence="3">
    <location>
        <begin position="9"/>
        <end position="32"/>
    </location>
</feature>
<evidence type="ECO:0000256" key="2">
    <source>
        <dbReference type="ARBA" id="ARBA00022801"/>
    </source>
</evidence>
<keyword evidence="3" id="KW-0472">Membrane</keyword>
<accession>A0A9D1RSP0</accession>
<dbReference type="GO" id="GO:0009002">
    <property type="term" value="F:serine-type D-Ala-D-Ala carboxypeptidase activity"/>
    <property type="evidence" value="ECO:0007669"/>
    <property type="project" value="UniProtKB-EC"/>
</dbReference>
<evidence type="ECO:0000313" key="5">
    <source>
        <dbReference type="Proteomes" id="UP000824190"/>
    </source>
</evidence>
<dbReference type="PANTHER" id="PTHR30023:SF0">
    <property type="entry name" value="PENICILLIN-SENSITIVE CARBOXYPEPTIDASE A"/>
    <property type="match status" value="1"/>
</dbReference>
<reference evidence="4" key="1">
    <citation type="journal article" date="2021" name="PeerJ">
        <title>Extensive microbial diversity within the chicken gut microbiome revealed by metagenomics and culture.</title>
        <authorList>
            <person name="Gilroy R."/>
            <person name="Ravi A."/>
            <person name="Getino M."/>
            <person name="Pursley I."/>
            <person name="Horton D.L."/>
            <person name="Alikhan N.F."/>
            <person name="Baker D."/>
            <person name="Gharbi K."/>
            <person name="Hall N."/>
            <person name="Watson M."/>
            <person name="Adriaenssens E.M."/>
            <person name="Foster-Nyarko E."/>
            <person name="Jarju S."/>
            <person name="Secka A."/>
            <person name="Antonio M."/>
            <person name="Oren A."/>
            <person name="Chaudhuri R.R."/>
            <person name="La Ragione R."/>
            <person name="Hildebrand F."/>
            <person name="Pallen M.J."/>
        </authorList>
    </citation>
    <scope>NUCLEOTIDE SEQUENCE</scope>
    <source>
        <strain evidence="4">CHK32-1732</strain>
    </source>
</reference>
<proteinExistence type="inferred from homology"/>
<dbReference type="InterPro" id="IPR012338">
    <property type="entry name" value="Beta-lactam/transpept-like"/>
</dbReference>
<keyword evidence="3" id="KW-0812">Transmembrane</keyword>
<dbReference type="Pfam" id="PF02113">
    <property type="entry name" value="Peptidase_S13"/>
    <property type="match status" value="2"/>
</dbReference>
<keyword evidence="3" id="KW-1133">Transmembrane helix</keyword>
<dbReference type="EMBL" id="DXGC01000083">
    <property type="protein sequence ID" value="HIW92006.1"/>
    <property type="molecule type" value="Genomic_DNA"/>
</dbReference>
<keyword evidence="2 4" id="KW-0378">Hydrolase</keyword>
<gene>
    <name evidence="4" type="primary">dacB</name>
    <name evidence="4" type="ORF">H9870_10135</name>
</gene>
<dbReference type="AlphaFoldDB" id="A0A9D1RSP0"/>
<dbReference type="Gene3D" id="3.50.80.20">
    <property type="entry name" value="D-Ala-D-Ala carboxypeptidase C, peptidase S13"/>
    <property type="match status" value="1"/>
</dbReference>
<dbReference type="Gene3D" id="3.40.710.10">
    <property type="entry name" value="DD-peptidase/beta-lactamase superfamily"/>
    <property type="match status" value="2"/>
</dbReference>
<evidence type="ECO:0000313" key="4">
    <source>
        <dbReference type="EMBL" id="HIW92006.1"/>
    </source>
</evidence>
<dbReference type="PANTHER" id="PTHR30023">
    <property type="entry name" value="D-ALANYL-D-ALANINE CARBOXYPEPTIDASE"/>
    <property type="match status" value="1"/>
</dbReference>
<name>A0A9D1RSP0_9CORY</name>
<sequence length="455" mass="46634">MSKTASRRWIYAGSVVAFVVVVAVIIVTALVLHDRNSQNIADADVPAAATPVLEPAVSDGEAPAVDDDLEQVASDPDLGTLSGHVTDIATGEEVWSTRADRMLVPASATKLTTAAAALSTLPADQRLSTRVLPGETEGQIVIQGEGDITLERTDGSGFFTDPAALDDLGAQVAEALGEAGITEVSEIVVDDSVRAGDLFNSDWSSEDIGAGNVASLNSVMLDAGRIDPTDSYSPRSTEPAQDVASGLAEAIGFPDADVSVSEEKVSTAADAEELGEVQSAPLSTRVRDMLLHSDNLLAEAIGREIAEAAGEPTTFEGATTATLDILGDAGLDVSKAKLNDNSGMSEKNRLSARILDGIIAAAASKDELRGILDGLPVANGSGTLLDRYSADSGADAGAGWVRAKTGTLDGVNSLAGTVTTEQGRALSFAFLSNGSDMDAGRAALDRLAAALRTAD</sequence>
<comment type="caution">
    <text evidence="4">The sequence shown here is derived from an EMBL/GenBank/DDBJ whole genome shotgun (WGS) entry which is preliminary data.</text>
</comment>
<dbReference type="PRINTS" id="PR00922">
    <property type="entry name" value="DADACBPTASE3"/>
</dbReference>
<evidence type="ECO:0000256" key="3">
    <source>
        <dbReference type="SAM" id="Phobius"/>
    </source>
</evidence>
<dbReference type="InterPro" id="IPR000667">
    <property type="entry name" value="Peptidase_S13"/>
</dbReference>
<dbReference type="NCBIfam" id="TIGR00666">
    <property type="entry name" value="PBP4"/>
    <property type="match status" value="1"/>
</dbReference>
<evidence type="ECO:0000256" key="1">
    <source>
        <dbReference type="ARBA" id="ARBA00006096"/>
    </source>
</evidence>
<protein>
    <submittedName>
        <fullName evidence="4">D-alanyl-D-alanine carboxypeptidase/D-alanyl-D-alanine-endopeptidase</fullName>
        <ecNumber evidence="4">3.4.16.4</ecNumber>
    </submittedName>
</protein>
<keyword evidence="4" id="KW-0121">Carboxypeptidase</keyword>
<comment type="similarity">
    <text evidence="1">Belongs to the peptidase S13 family.</text>
</comment>
<dbReference type="SUPFAM" id="SSF56601">
    <property type="entry name" value="beta-lactamase/transpeptidase-like"/>
    <property type="match status" value="1"/>
</dbReference>
<dbReference type="EC" id="3.4.16.4" evidence="4"/>
<reference evidence="4" key="2">
    <citation type="submission" date="2021-04" db="EMBL/GenBank/DDBJ databases">
        <authorList>
            <person name="Gilroy R."/>
        </authorList>
    </citation>
    <scope>NUCLEOTIDE SEQUENCE</scope>
    <source>
        <strain evidence="4">CHK32-1732</strain>
    </source>
</reference>